<dbReference type="eggNOG" id="ENOG502QS8D">
    <property type="taxonomic scope" value="Eukaryota"/>
</dbReference>
<dbReference type="InterPro" id="IPR010839">
    <property type="entry name" value="AtuA_N"/>
</dbReference>
<dbReference type="EMBL" id="AMGX01000014">
    <property type="protein sequence ID" value="EXJ67954.1"/>
    <property type="molecule type" value="Genomic_DNA"/>
</dbReference>
<comment type="caution">
    <text evidence="3">The sequence shown here is derived from an EMBL/GenBank/DDBJ whole genome shotgun (WGS) entry which is preliminary data.</text>
</comment>
<sequence>MIVKESRWDQRGKRPARIANVSGARTDPGYHMRRQAEWGDVDFLTGDYLAEINLPENKKGMDAGLHEGWEPTCWDGFVQTIDLIAQKELKVIVNGGALNPAGLAAKVQELVNEKGFSLKVAYLSGDDLTEETKDQIVRTGQIPAHLDSNNPDVKVEKLAVALQDYQARPVITSHAYLGARGIVGALDGGADIVIAGRVADASPVIAAAWYWHQWKPTDYDQLASALIAGHLIECSAYTTGANFAGFDQFDLDLFVDLPFGIAEVANDGTTVITKHENTTKGIVNADTITCQFLYEIQGAIYLNSDVSADTTNIVIRDIGKNRVQMSGIKGYPPPPTTKLAVFYDAGYQCQLLANAAGYATEKKWQLFEKQMRFFLNERGVLDQFDHLEFQIVGVPEPNPRSQLRSTTYCRVFAQAPTEEAISQIFPAWADHIMQHFHGKYHLTSTRGLFNRLHWSLDYRTAHPKPYISFYPGLYDQTALKEAAHILGKDGKVAKTIDAKLPTEYYHLERRINFDAEPYTLRNPQGPTRTVTLGDIAYGRSGDKGANCNFGIYPRNPAHWDWFRGYMSREKLQELIGDDWRDTYFIERMEFPELKAVHFVVYGILGRGVLASTLLDSLGKAFADYIRAKTIDIPVEILEL</sequence>
<evidence type="ECO:0008006" key="5">
    <source>
        <dbReference type="Google" id="ProtNLM"/>
    </source>
</evidence>
<dbReference type="PANTHER" id="PTHR47585:SF1">
    <property type="entry name" value="DUF1446 DOMAIN-CONTAINING PROTEIN"/>
    <property type="match status" value="1"/>
</dbReference>
<dbReference type="HOGENOM" id="CLU_012617_0_0_1"/>
<proteinExistence type="predicted"/>
<evidence type="ECO:0000259" key="2">
    <source>
        <dbReference type="Pfam" id="PF23544"/>
    </source>
</evidence>
<dbReference type="GeneID" id="19193267"/>
<dbReference type="InterPro" id="IPR056362">
    <property type="entry name" value="AtuA-like_ferredoxin_dom"/>
</dbReference>
<name>W9XBY9_9EURO</name>
<reference evidence="3 4" key="1">
    <citation type="submission" date="2013-03" db="EMBL/GenBank/DDBJ databases">
        <title>The Genome Sequence of Cladophialophora psammophila CBS 110553.</title>
        <authorList>
            <consortium name="The Broad Institute Genomics Platform"/>
            <person name="Cuomo C."/>
            <person name="de Hoog S."/>
            <person name="Gorbushina A."/>
            <person name="Walker B."/>
            <person name="Young S.K."/>
            <person name="Zeng Q."/>
            <person name="Gargeya S."/>
            <person name="Fitzgerald M."/>
            <person name="Haas B."/>
            <person name="Abouelleil A."/>
            <person name="Allen A.W."/>
            <person name="Alvarado L."/>
            <person name="Arachchi H.M."/>
            <person name="Berlin A.M."/>
            <person name="Chapman S.B."/>
            <person name="Gainer-Dewar J."/>
            <person name="Goldberg J."/>
            <person name="Griggs A."/>
            <person name="Gujja S."/>
            <person name="Hansen M."/>
            <person name="Howarth C."/>
            <person name="Imamovic A."/>
            <person name="Ireland A."/>
            <person name="Larimer J."/>
            <person name="McCowan C."/>
            <person name="Murphy C."/>
            <person name="Pearson M."/>
            <person name="Poon T.W."/>
            <person name="Priest M."/>
            <person name="Roberts A."/>
            <person name="Saif S."/>
            <person name="Shea T."/>
            <person name="Sisk P."/>
            <person name="Sykes S."/>
            <person name="Wortman J."/>
            <person name="Nusbaum C."/>
            <person name="Birren B."/>
        </authorList>
    </citation>
    <scope>NUCLEOTIDE SEQUENCE [LARGE SCALE GENOMIC DNA]</scope>
    <source>
        <strain evidence="3 4">CBS 110553</strain>
    </source>
</reference>
<dbReference type="OrthoDB" id="10265871at2759"/>
<gene>
    <name evidence="3" type="ORF">A1O5_08568</name>
</gene>
<dbReference type="Proteomes" id="UP000019471">
    <property type="component" value="Unassembled WGS sequence"/>
</dbReference>
<keyword evidence="4" id="KW-1185">Reference proteome</keyword>
<dbReference type="Pfam" id="PF23544">
    <property type="entry name" value="AtuA_ferredoxin"/>
    <property type="match status" value="1"/>
</dbReference>
<dbReference type="PANTHER" id="PTHR47585">
    <property type="match status" value="1"/>
</dbReference>
<dbReference type="AlphaFoldDB" id="W9XBY9"/>
<feature type="domain" description="AtuA-like ferredoxin-fold" evidence="2">
    <location>
        <begin position="531"/>
        <end position="629"/>
    </location>
</feature>
<protein>
    <recommendedName>
        <fullName evidence="5">DUF1446 domain-containing protein</fullName>
    </recommendedName>
</protein>
<evidence type="ECO:0000313" key="3">
    <source>
        <dbReference type="EMBL" id="EXJ67954.1"/>
    </source>
</evidence>
<accession>W9XBY9</accession>
<dbReference type="Pfam" id="PF07287">
    <property type="entry name" value="AtuA"/>
    <property type="match status" value="1"/>
</dbReference>
<feature type="domain" description="Acyclic terpene utilisation N-terminal" evidence="1">
    <location>
        <begin position="17"/>
        <end position="485"/>
    </location>
</feature>
<evidence type="ECO:0000313" key="4">
    <source>
        <dbReference type="Proteomes" id="UP000019471"/>
    </source>
</evidence>
<organism evidence="3 4">
    <name type="scientific">Cladophialophora psammophila CBS 110553</name>
    <dbReference type="NCBI Taxonomy" id="1182543"/>
    <lineage>
        <taxon>Eukaryota</taxon>
        <taxon>Fungi</taxon>
        <taxon>Dikarya</taxon>
        <taxon>Ascomycota</taxon>
        <taxon>Pezizomycotina</taxon>
        <taxon>Eurotiomycetes</taxon>
        <taxon>Chaetothyriomycetidae</taxon>
        <taxon>Chaetothyriales</taxon>
        <taxon>Herpotrichiellaceae</taxon>
        <taxon>Cladophialophora</taxon>
    </lineage>
</organism>
<evidence type="ECO:0000259" key="1">
    <source>
        <dbReference type="Pfam" id="PF07287"/>
    </source>
</evidence>
<dbReference type="RefSeq" id="XP_007747340.1">
    <property type="nucleotide sequence ID" value="XM_007749150.1"/>
</dbReference>